<evidence type="ECO:0000313" key="3">
    <source>
        <dbReference type="Proteomes" id="UP000232638"/>
    </source>
</evidence>
<comment type="similarity">
    <text evidence="1">Belongs to the DsrF/TusC family.</text>
</comment>
<dbReference type="Pfam" id="PF02635">
    <property type="entry name" value="DsrE"/>
    <property type="match status" value="1"/>
</dbReference>
<dbReference type="AlphaFoldDB" id="A0A2K8UCY9"/>
<gene>
    <name evidence="2" type="ORF">THSYN_22530</name>
</gene>
<evidence type="ECO:0000313" key="2">
    <source>
        <dbReference type="EMBL" id="AUB83450.1"/>
    </source>
</evidence>
<reference evidence="2 3" key="1">
    <citation type="submission" date="2017-03" db="EMBL/GenBank/DDBJ databases">
        <title>Complete genome sequence of Candidatus 'Thiodictyon syntrophicum' sp. nov. strain Cad16T, a photolithoautotroph purple sulfur bacterium isolated from an alpine meromictic lake.</title>
        <authorList>
            <person name="Luedin S.M."/>
            <person name="Pothier J.F."/>
            <person name="Danza F."/>
            <person name="Storelli N."/>
            <person name="Wittwer M."/>
            <person name="Tonolla M."/>
        </authorList>
    </citation>
    <scope>NUCLEOTIDE SEQUENCE [LARGE SCALE GENOMIC DNA]</scope>
    <source>
        <strain evidence="2 3">Cad16T</strain>
    </source>
</reference>
<dbReference type="InterPro" id="IPR003787">
    <property type="entry name" value="Sulphur_relay_DsrE/F-like"/>
</dbReference>
<dbReference type="GO" id="GO:0016740">
    <property type="term" value="F:transferase activity"/>
    <property type="evidence" value="ECO:0007669"/>
    <property type="project" value="UniProtKB-KW"/>
</dbReference>
<dbReference type="KEGG" id="tsy:THSYN_22530"/>
<dbReference type="EMBL" id="CP020370">
    <property type="protein sequence ID" value="AUB83450.1"/>
    <property type="molecule type" value="Genomic_DNA"/>
</dbReference>
<dbReference type="OrthoDB" id="9789418at2"/>
<dbReference type="InterPro" id="IPR017462">
    <property type="entry name" value="Sulphur_relay_TusC/DsrF"/>
</dbReference>
<name>A0A2K8UCY9_9GAMM</name>
<protein>
    <submittedName>
        <fullName evidence="2">Sulfurtransferase TusC</fullName>
    </submittedName>
</protein>
<keyword evidence="3" id="KW-1185">Reference proteome</keyword>
<proteinExistence type="inferred from homology"/>
<dbReference type="NCBIfam" id="NF001238">
    <property type="entry name" value="PRK00211.1"/>
    <property type="match status" value="1"/>
</dbReference>
<sequence>MSEIVKKFLYLNRKAPYGTIYAWESLEVVLIGAAFDQVVSLMFMDDGVYQLVKGQDPSGIGMKNFSPTYRTLGDYEVKNVYVDGDSLAARGLTADDLVQIAWEDIDTEEEVENIVTVIDAARGRELMAQADVVFSF</sequence>
<keyword evidence="2" id="KW-0808">Transferase</keyword>
<dbReference type="RefSeq" id="WP_100921137.1">
    <property type="nucleotide sequence ID" value="NZ_CP020370.1"/>
</dbReference>
<dbReference type="SUPFAM" id="SSF75169">
    <property type="entry name" value="DsrEFH-like"/>
    <property type="match status" value="1"/>
</dbReference>
<evidence type="ECO:0000256" key="1">
    <source>
        <dbReference type="ARBA" id="ARBA00005996"/>
    </source>
</evidence>
<accession>A0A2K8UCY9</accession>
<organism evidence="2 3">
    <name type="scientific">Candidatus Thiodictyon syntrophicum</name>
    <dbReference type="NCBI Taxonomy" id="1166950"/>
    <lineage>
        <taxon>Bacteria</taxon>
        <taxon>Pseudomonadati</taxon>
        <taxon>Pseudomonadota</taxon>
        <taxon>Gammaproteobacteria</taxon>
        <taxon>Chromatiales</taxon>
        <taxon>Chromatiaceae</taxon>
        <taxon>Thiodictyon</taxon>
    </lineage>
</organism>
<dbReference type="Gene3D" id="3.40.1260.10">
    <property type="entry name" value="DsrEFH-like"/>
    <property type="match status" value="1"/>
</dbReference>
<dbReference type="InterPro" id="IPR027396">
    <property type="entry name" value="DsrEFH-like"/>
</dbReference>
<dbReference type="Proteomes" id="UP000232638">
    <property type="component" value="Chromosome"/>
</dbReference>
<dbReference type="NCBIfam" id="TIGR03010">
    <property type="entry name" value="sulf_tusC_dsrF"/>
    <property type="match status" value="1"/>
</dbReference>
<dbReference type="PANTHER" id="PTHR38780">
    <property type="entry name" value="PROTEIN TUSC"/>
    <property type="match status" value="1"/>
</dbReference>
<dbReference type="PANTHER" id="PTHR38780:SF1">
    <property type="entry name" value="PROTEIN TUSC"/>
    <property type="match status" value="1"/>
</dbReference>